<reference evidence="1" key="1">
    <citation type="submission" date="2020-04" db="EMBL/GenBank/DDBJ databases">
        <title>Genome Assembly and Annotation of Botryosphaeria dothidea sdau 11-99, a Latent Pathogen of Apple Fruit Ring Rot in China.</title>
        <authorList>
            <person name="Yu C."/>
            <person name="Diao Y."/>
            <person name="Lu Q."/>
            <person name="Zhao J."/>
            <person name="Cui S."/>
            <person name="Peng C."/>
            <person name="He B."/>
            <person name="Liu H."/>
        </authorList>
    </citation>
    <scope>NUCLEOTIDE SEQUENCE [LARGE SCALE GENOMIC DNA]</scope>
    <source>
        <strain evidence="1">Sdau11-99</strain>
    </source>
</reference>
<sequence>MGPEEVESHLYALGDVLREECAGLGVEIVGPRERERHSPHCYVLRLFDARWKDFLEEKGVIVQHYRLGVRVSFAFYNNVDDVRRFAEVLRLGKDVGIPLE</sequence>
<keyword evidence="2" id="KW-1185">Reference proteome</keyword>
<evidence type="ECO:0000313" key="1">
    <source>
        <dbReference type="EMBL" id="KAF4311223.1"/>
    </source>
</evidence>
<dbReference type="SUPFAM" id="SSF53383">
    <property type="entry name" value="PLP-dependent transferases"/>
    <property type="match status" value="1"/>
</dbReference>
<evidence type="ECO:0000313" key="2">
    <source>
        <dbReference type="Proteomes" id="UP000572817"/>
    </source>
</evidence>
<dbReference type="InterPro" id="IPR015422">
    <property type="entry name" value="PyrdxlP-dep_Trfase_small"/>
</dbReference>
<dbReference type="AlphaFoldDB" id="A0A8H4J5J6"/>
<name>A0A8H4J5J6_9PEZI</name>
<dbReference type="Gene3D" id="3.90.1150.10">
    <property type="entry name" value="Aspartate Aminotransferase, domain 1"/>
    <property type="match status" value="1"/>
</dbReference>
<dbReference type="InterPro" id="IPR015424">
    <property type="entry name" value="PyrdxlP-dep_Trfase"/>
</dbReference>
<organism evidence="1 2">
    <name type="scientific">Botryosphaeria dothidea</name>
    <dbReference type="NCBI Taxonomy" id="55169"/>
    <lineage>
        <taxon>Eukaryota</taxon>
        <taxon>Fungi</taxon>
        <taxon>Dikarya</taxon>
        <taxon>Ascomycota</taxon>
        <taxon>Pezizomycotina</taxon>
        <taxon>Dothideomycetes</taxon>
        <taxon>Dothideomycetes incertae sedis</taxon>
        <taxon>Botryosphaeriales</taxon>
        <taxon>Botryosphaeriaceae</taxon>
        <taxon>Botryosphaeria</taxon>
    </lineage>
</organism>
<dbReference type="GO" id="GO:0016829">
    <property type="term" value="F:lyase activity"/>
    <property type="evidence" value="ECO:0007669"/>
    <property type="project" value="UniProtKB-KW"/>
</dbReference>
<keyword evidence="1" id="KW-0456">Lyase</keyword>
<protein>
    <submittedName>
        <fullName evidence="1">Selenocysteine lyase protein</fullName>
    </submittedName>
</protein>
<dbReference type="Proteomes" id="UP000572817">
    <property type="component" value="Unassembled WGS sequence"/>
</dbReference>
<gene>
    <name evidence="1" type="ORF">GTA08_BOTSDO13418</name>
</gene>
<dbReference type="EMBL" id="WWBZ02000011">
    <property type="protein sequence ID" value="KAF4311223.1"/>
    <property type="molecule type" value="Genomic_DNA"/>
</dbReference>
<accession>A0A8H4J5J6</accession>
<proteinExistence type="predicted"/>
<comment type="caution">
    <text evidence="1">The sequence shown here is derived from an EMBL/GenBank/DDBJ whole genome shotgun (WGS) entry which is preliminary data.</text>
</comment>